<name>A0A7V7PRT6_9HYPH</name>
<dbReference type="CDD" id="cd05237">
    <property type="entry name" value="UDP_invert_4-6DH_SDR_e"/>
    <property type="match status" value="1"/>
</dbReference>
<feature type="transmembrane region" description="Helical" evidence="3">
    <location>
        <begin position="46"/>
        <end position="69"/>
    </location>
</feature>
<dbReference type="EMBL" id="VZDO01000003">
    <property type="protein sequence ID" value="KAB0681524.1"/>
    <property type="molecule type" value="Genomic_DNA"/>
</dbReference>
<keyword evidence="6" id="KW-1185">Reference proteome</keyword>
<protein>
    <submittedName>
        <fullName evidence="5">Polysaccharide biosynthesis protein</fullName>
    </submittedName>
</protein>
<feature type="compositionally biased region" description="Low complexity" evidence="2">
    <location>
        <begin position="652"/>
        <end position="663"/>
    </location>
</feature>
<evidence type="ECO:0000256" key="3">
    <source>
        <dbReference type="SAM" id="Phobius"/>
    </source>
</evidence>
<evidence type="ECO:0000259" key="4">
    <source>
        <dbReference type="Pfam" id="PF02719"/>
    </source>
</evidence>
<dbReference type="SUPFAM" id="SSF51735">
    <property type="entry name" value="NAD(P)-binding Rossmann-fold domains"/>
    <property type="match status" value="1"/>
</dbReference>
<dbReference type="InterPro" id="IPR036291">
    <property type="entry name" value="NAD(P)-bd_dom_sf"/>
</dbReference>
<dbReference type="Proteomes" id="UP000432089">
    <property type="component" value="Unassembled WGS sequence"/>
</dbReference>
<evidence type="ECO:0000256" key="2">
    <source>
        <dbReference type="SAM" id="MobiDB-lite"/>
    </source>
</evidence>
<dbReference type="AlphaFoldDB" id="A0A7V7PRT6"/>
<dbReference type="InterPro" id="IPR003869">
    <property type="entry name" value="Polysac_CapD-like"/>
</dbReference>
<dbReference type="InterPro" id="IPR051203">
    <property type="entry name" value="Polysaccharide_Synthase-Rel"/>
</dbReference>
<keyword evidence="3" id="KW-1133">Transmembrane helix</keyword>
<evidence type="ECO:0000313" key="5">
    <source>
        <dbReference type="EMBL" id="KAB0681524.1"/>
    </source>
</evidence>
<feature type="region of interest" description="Disordered" evidence="2">
    <location>
        <begin position="642"/>
        <end position="663"/>
    </location>
</feature>
<comment type="caution">
    <text evidence="5">The sequence shown here is derived from an EMBL/GenBank/DDBJ whole genome shotgun (WGS) entry which is preliminary data.</text>
</comment>
<dbReference type="Pfam" id="PF02719">
    <property type="entry name" value="Polysacc_synt_2"/>
    <property type="match status" value="1"/>
</dbReference>
<gene>
    <name evidence="5" type="ORF">F6X38_06280</name>
</gene>
<accession>A0A7V7PRT6</accession>
<reference evidence="5 6" key="1">
    <citation type="submission" date="2019-09" db="EMBL/GenBank/DDBJ databases">
        <title>YIM 132180 draft genome.</title>
        <authorList>
            <person name="Zhang K."/>
        </authorList>
    </citation>
    <scope>NUCLEOTIDE SEQUENCE [LARGE SCALE GENOMIC DNA]</scope>
    <source>
        <strain evidence="5 6">YIM 132180</strain>
    </source>
</reference>
<proteinExistence type="inferred from homology"/>
<feature type="transmembrane region" description="Helical" evidence="3">
    <location>
        <begin position="15"/>
        <end position="34"/>
    </location>
</feature>
<evidence type="ECO:0000313" key="6">
    <source>
        <dbReference type="Proteomes" id="UP000432089"/>
    </source>
</evidence>
<feature type="domain" description="Polysaccharide biosynthesis protein CapD-like" evidence="4">
    <location>
        <begin position="301"/>
        <end position="593"/>
    </location>
</feature>
<feature type="transmembrane region" description="Helical" evidence="3">
    <location>
        <begin position="114"/>
        <end position="134"/>
    </location>
</feature>
<keyword evidence="3" id="KW-0812">Transmembrane</keyword>
<comment type="similarity">
    <text evidence="1">Belongs to the polysaccharide synthase family.</text>
</comment>
<sequence length="663" mass="72640">MQFGQLKRMVFSRSLALVHDTVMGAAAFILSLALRVDWAMFEANLWAYLAAAPAFGLLVALVGLVLGMNRGVWRYASLSDLLAIVKTASLSVAVFIVAHFLLVRLEAIPRSSIVIVWAFLIILLAAPRLLYRIYRDRRDARRYHGETGAGVRNVLLVGAGDNADLFLKMRSERGGSGYNILGIIDERGRRVGRFIQDVPVLGTLDKLPQLVERFAERDRRPDLLILTRTRDDYDRHASIEELVEAANREHLQLLRLPDLSEMRGLDHEIQLQPVRLEDLLQRPALRLDAAEIAAMIEDRVVLITGGGGSIGSELARQVAVLRPRRLVLLDASEYLLYSIESELRTAYPDLAVEAVLCNVREREVVARAIAAHTPNVLFHAAALKHVPIVESHPLEGIATNALGTRNVAEAAARAGVAAMILVSTDKAVNPANVMGATKRMAEMVCQGLDLGAAAGESGTRFVTVRFGNVLGSAGSVVPLFERQIKAGGPLTVTHPAIERYFMTIPEACLLVLQAAAHSLRRPGERGRIFVLDMGTPVKIVDLARNLIRLSGLRPEVDVRIVYTGLRPGEKLYEELFDARETLAQTDAAGILAASPRAIEYGVMARILDEMRRLIEANDVAGALRLLQSTVPDFVPGPETLERMRSERPAPPRLLAVPAAEEAP</sequence>
<dbReference type="Pfam" id="PF13727">
    <property type="entry name" value="CoA_binding_3"/>
    <property type="match status" value="1"/>
</dbReference>
<dbReference type="PANTHER" id="PTHR43318:SF1">
    <property type="entry name" value="POLYSACCHARIDE BIOSYNTHESIS PROTEIN EPSC-RELATED"/>
    <property type="match status" value="1"/>
</dbReference>
<feature type="transmembrane region" description="Helical" evidence="3">
    <location>
        <begin position="81"/>
        <end position="102"/>
    </location>
</feature>
<keyword evidence="3" id="KW-0472">Membrane</keyword>
<organism evidence="5 6">
    <name type="scientific">Plantimonas leprariae</name>
    <dbReference type="NCBI Taxonomy" id="2615207"/>
    <lineage>
        <taxon>Bacteria</taxon>
        <taxon>Pseudomonadati</taxon>
        <taxon>Pseudomonadota</taxon>
        <taxon>Alphaproteobacteria</taxon>
        <taxon>Hyphomicrobiales</taxon>
        <taxon>Aurantimonadaceae</taxon>
        <taxon>Plantimonas</taxon>
    </lineage>
</organism>
<evidence type="ECO:0000256" key="1">
    <source>
        <dbReference type="ARBA" id="ARBA00007430"/>
    </source>
</evidence>
<dbReference type="Gene3D" id="3.40.50.720">
    <property type="entry name" value="NAD(P)-binding Rossmann-like Domain"/>
    <property type="match status" value="2"/>
</dbReference>
<dbReference type="PANTHER" id="PTHR43318">
    <property type="entry name" value="UDP-N-ACETYLGLUCOSAMINE 4,6-DEHYDRATASE"/>
    <property type="match status" value="1"/>
</dbReference>